<evidence type="ECO:0000313" key="1">
    <source>
        <dbReference type="EMBL" id="PNT61750.1"/>
    </source>
</evidence>
<reference evidence="1 2" key="1">
    <citation type="journal article" date="2010" name="Nature">
        <title>Genome sequencing and analysis of the model grass Brachypodium distachyon.</title>
        <authorList>
            <consortium name="International Brachypodium Initiative"/>
        </authorList>
    </citation>
    <scope>NUCLEOTIDE SEQUENCE [LARGE SCALE GENOMIC DNA]</scope>
    <source>
        <strain evidence="1 2">Bd21</strain>
    </source>
</reference>
<protein>
    <recommendedName>
        <fullName evidence="4">DUF674 family protein</fullName>
    </recommendedName>
</protein>
<name>A0A2K2CIA1_BRADI</name>
<dbReference type="InterPro" id="IPR007750">
    <property type="entry name" value="DUF674"/>
</dbReference>
<proteinExistence type="predicted"/>
<dbReference type="InParanoid" id="A0A2K2CIA1"/>
<keyword evidence="3" id="KW-1185">Reference proteome</keyword>
<dbReference type="EMBL" id="CM000884">
    <property type="protein sequence ID" value="PNT61750.1"/>
    <property type="molecule type" value="Genomic_DNA"/>
</dbReference>
<sequence>MSSDDGPTVAVKLFIDKEKKRVLFAESDKDFVDVLFSFLTLPLGTIVRLLGKQSQVGCLDELYRSVEGLSEDLFQTKACKAMLLSPVNAAAIHCDGLKVKVHDSNTVYRCKNTSCGYSLFSSVPDAICPCGNYVQYNKQSPNPPIVGECKEDGVFAISVPKFIITDDLQVAPASTRVMFSLMTKFGIPEKGDIEEKDDSSILYAEVGQDFVDLAFGLLSTPLGTVLKTFSQLTLNGCMDSIYESVGGSIPKEKLVEKELTLNKTQVSFAILVNQAFFRGY</sequence>
<dbReference type="PANTHER" id="PTHR33103:SF27">
    <property type="entry name" value="OS04G0594700 PROTEIN"/>
    <property type="match status" value="1"/>
</dbReference>
<dbReference type="AlphaFoldDB" id="A0A2K2CIA1"/>
<gene>
    <name evidence="1" type="ORF">BRADI_5g20165v3</name>
</gene>
<organism evidence="1">
    <name type="scientific">Brachypodium distachyon</name>
    <name type="common">Purple false brome</name>
    <name type="synonym">Trachynia distachya</name>
    <dbReference type="NCBI Taxonomy" id="15368"/>
    <lineage>
        <taxon>Eukaryota</taxon>
        <taxon>Viridiplantae</taxon>
        <taxon>Streptophyta</taxon>
        <taxon>Embryophyta</taxon>
        <taxon>Tracheophyta</taxon>
        <taxon>Spermatophyta</taxon>
        <taxon>Magnoliopsida</taxon>
        <taxon>Liliopsida</taxon>
        <taxon>Poales</taxon>
        <taxon>Poaceae</taxon>
        <taxon>BOP clade</taxon>
        <taxon>Pooideae</taxon>
        <taxon>Stipodae</taxon>
        <taxon>Brachypodieae</taxon>
        <taxon>Brachypodium</taxon>
    </lineage>
</organism>
<reference evidence="2" key="3">
    <citation type="submission" date="2018-08" db="UniProtKB">
        <authorList>
            <consortium name="EnsemblPlants"/>
        </authorList>
    </citation>
    <scope>IDENTIFICATION</scope>
    <source>
        <strain evidence="2">cv. Bd21</strain>
    </source>
</reference>
<evidence type="ECO:0008006" key="4">
    <source>
        <dbReference type="Google" id="ProtNLM"/>
    </source>
</evidence>
<dbReference type="Proteomes" id="UP000008810">
    <property type="component" value="Chromosome 5"/>
</dbReference>
<dbReference type="Pfam" id="PF05056">
    <property type="entry name" value="DUF674"/>
    <property type="match status" value="1"/>
</dbReference>
<accession>A0A2K2CIA1</accession>
<dbReference type="OrthoDB" id="1277335at2759"/>
<dbReference type="PANTHER" id="PTHR33103">
    <property type="entry name" value="OS01G0153900 PROTEIN"/>
    <property type="match status" value="1"/>
</dbReference>
<reference evidence="1" key="2">
    <citation type="submission" date="2017-06" db="EMBL/GenBank/DDBJ databases">
        <title>WGS assembly of Brachypodium distachyon.</title>
        <authorList>
            <consortium name="The International Brachypodium Initiative"/>
            <person name="Lucas S."/>
            <person name="Harmon-Smith M."/>
            <person name="Lail K."/>
            <person name="Tice H."/>
            <person name="Grimwood J."/>
            <person name="Bruce D."/>
            <person name="Barry K."/>
            <person name="Shu S."/>
            <person name="Lindquist E."/>
            <person name="Wang M."/>
            <person name="Pitluck S."/>
            <person name="Vogel J.P."/>
            <person name="Garvin D.F."/>
            <person name="Mockler T.C."/>
            <person name="Schmutz J."/>
            <person name="Rokhsar D."/>
            <person name="Bevan M.W."/>
        </authorList>
    </citation>
    <scope>NUCLEOTIDE SEQUENCE</scope>
    <source>
        <strain evidence="1">Bd21</strain>
    </source>
</reference>
<evidence type="ECO:0000313" key="3">
    <source>
        <dbReference type="Proteomes" id="UP000008810"/>
    </source>
</evidence>
<dbReference type="STRING" id="15368.A0A2K2CIA1"/>
<dbReference type="Gramene" id="PNT61750">
    <property type="protein sequence ID" value="PNT61750"/>
    <property type="gene ID" value="BRADI_5g20165v3"/>
</dbReference>
<evidence type="ECO:0000313" key="2">
    <source>
        <dbReference type="EnsemblPlants" id="PNT61750"/>
    </source>
</evidence>
<dbReference type="EnsemblPlants" id="PNT61750">
    <property type="protein sequence ID" value="PNT61750"/>
    <property type="gene ID" value="BRADI_5g20165v3"/>
</dbReference>